<comment type="caution">
    <text evidence="1">The sequence shown here is derived from an EMBL/GenBank/DDBJ whole genome shotgun (WGS) entry which is preliminary data.</text>
</comment>
<dbReference type="AlphaFoldDB" id="A0A5B7IU10"/>
<name>A0A5B7IU10_PORTR</name>
<organism evidence="1 2">
    <name type="scientific">Portunus trituberculatus</name>
    <name type="common">Swimming crab</name>
    <name type="synonym">Neptunus trituberculatus</name>
    <dbReference type="NCBI Taxonomy" id="210409"/>
    <lineage>
        <taxon>Eukaryota</taxon>
        <taxon>Metazoa</taxon>
        <taxon>Ecdysozoa</taxon>
        <taxon>Arthropoda</taxon>
        <taxon>Crustacea</taxon>
        <taxon>Multicrustacea</taxon>
        <taxon>Malacostraca</taxon>
        <taxon>Eumalacostraca</taxon>
        <taxon>Eucarida</taxon>
        <taxon>Decapoda</taxon>
        <taxon>Pleocyemata</taxon>
        <taxon>Brachyura</taxon>
        <taxon>Eubrachyura</taxon>
        <taxon>Portunoidea</taxon>
        <taxon>Portunidae</taxon>
        <taxon>Portuninae</taxon>
        <taxon>Portunus</taxon>
    </lineage>
</organism>
<dbReference type="Proteomes" id="UP000324222">
    <property type="component" value="Unassembled WGS sequence"/>
</dbReference>
<dbReference type="EMBL" id="VSRR010063127">
    <property type="protein sequence ID" value="MPC83674.1"/>
    <property type="molecule type" value="Genomic_DNA"/>
</dbReference>
<accession>A0A5B7IU10</accession>
<protein>
    <submittedName>
        <fullName evidence="1">Uncharacterized protein</fullName>
    </submittedName>
</protein>
<keyword evidence="2" id="KW-1185">Reference proteome</keyword>
<reference evidence="1 2" key="1">
    <citation type="submission" date="2019-05" db="EMBL/GenBank/DDBJ databases">
        <title>Another draft genome of Portunus trituberculatus and its Hox gene families provides insights of decapod evolution.</title>
        <authorList>
            <person name="Jeong J.-H."/>
            <person name="Song I."/>
            <person name="Kim S."/>
            <person name="Choi T."/>
            <person name="Kim D."/>
            <person name="Ryu S."/>
            <person name="Kim W."/>
        </authorList>
    </citation>
    <scope>NUCLEOTIDE SEQUENCE [LARGE SCALE GENOMIC DNA]</scope>
    <source>
        <tissue evidence="1">Muscle</tissue>
    </source>
</reference>
<proteinExistence type="predicted"/>
<evidence type="ECO:0000313" key="1">
    <source>
        <dbReference type="EMBL" id="MPC83674.1"/>
    </source>
</evidence>
<gene>
    <name evidence="1" type="ORF">E2C01_078389</name>
</gene>
<sequence length="50" mass="5324">MFNAPNTSPSAPPFFKDAASSIIICASPLEYTMGPPRGRTIQNLELNGIS</sequence>
<evidence type="ECO:0000313" key="2">
    <source>
        <dbReference type="Proteomes" id="UP000324222"/>
    </source>
</evidence>